<dbReference type="EMBL" id="SRRO01000001">
    <property type="protein sequence ID" value="TGN66739.1"/>
    <property type="molecule type" value="Genomic_DNA"/>
</dbReference>
<evidence type="ECO:0000256" key="1">
    <source>
        <dbReference type="SAM" id="MobiDB-lite"/>
    </source>
</evidence>
<sequence>MDHGRSRHRNPPRRARAHGRGQPQPPPRPGRRVDAARVRPLEPRARLRRPRRGAVGGRAVAAVADRAHGARGQPAHRGQPAELPPRDRPRLRSRQRLGHLGQPLDGRGGPARVLHPRLPPRHPRCRPRRARARADGDDGDRLRGAGQVGAQRLRVRLLPGARHPHLAPQHRALHRGADRGEVARPGRQGREPAHDLLPQHRRRGPAARPEPDHAGDHRGGRRLPDAGQRDPRVLPQGGADGQGRDLRPAHPPRRHRHAPPEEVGRLGARGPRRGRRAGARGARGSGVRPRRRGHPLRRASCRGRGQEGRSAVLVSERNVLGGELEPCGTDPVTGFHRDGTCTVGPHDAGLHAVCAVMTEEFLAHQRSVGNDLSTPRPEWDFPGLVPGDRWCVVAVRWLQAYDDGVAAPVVLAATSERALDVVPLPVLQLLSVDVPPDLSAWG</sequence>
<dbReference type="InterPro" id="IPR018714">
    <property type="entry name" value="DUF2237"/>
</dbReference>
<accession>A0A4Z1CP72</accession>
<feature type="compositionally biased region" description="Basic and acidic residues" evidence="1">
    <location>
        <begin position="175"/>
        <end position="198"/>
    </location>
</feature>
<comment type="caution">
    <text evidence="2">The sequence shown here is derived from an EMBL/GenBank/DDBJ whole genome shotgun (WGS) entry which is preliminary data.</text>
</comment>
<feature type="compositionally biased region" description="Basic residues" evidence="1">
    <location>
        <begin position="288"/>
        <end position="301"/>
    </location>
</feature>
<proteinExistence type="predicted"/>
<feature type="compositionally biased region" description="Basic and acidic residues" evidence="1">
    <location>
        <begin position="31"/>
        <end position="45"/>
    </location>
</feature>
<organism evidence="2 3">
    <name type="scientific">Nocardioides eburneiflavus</name>
    <dbReference type="NCBI Taxonomy" id="2518372"/>
    <lineage>
        <taxon>Bacteria</taxon>
        <taxon>Bacillati</taxon>
        <taxon>Actinomycetota</taxon>
        <taxon>Actinomycetes</taxon>
        <taxon>Propionibacteriales</taxon>
        <taxon>Nocardioidaceae</taxon>
        <taxon>Nocardioides</taxon>
    </lineage>
</organism>
<feature type="compositionally biased region" description="Basic residues" evidence="1">
    <location>
        <begin position="1"/>
        <end position="19"/>
    </location>
</feature>
<dbReference type="AlphaFoldDB" id="A0A4Z1CP72"/>
<gene>
    <name evidence="2" type="ORF">EXE59_08075</name>
</gene>
<feature type="compositionally biased region" description="Basic residues" evidence="1">
    <location>
        <begin position="114"/>
        <end position="131"/>
    </location>
</feature>
<feature type="compositionally biased region" description="Basic and acidic residues" evidence="1">
    <location>
        <begin position="209"/>
        <end position="232"/>
    </location>
</feature>
<evidence type="ECO:0000313" key="2">
    <source>
        <dbReference type="EMBL" id="TGN66739.1"/>
    </source>
</evidence>
<reference evidence="2 3" key="1">
    <citation type="submission" date="2019-04" db="EMBL/GenBank/DDBJ databases">
        <title>Three New Species of Nocardioides, Nocardioides euryhalodurans sp. nov., Nocardioides seonyuensis sp. nov. and Nocardioides eburneoflavus sp. nov. Isolated from Soil.</title>
        <authorList>
            <person name="Roh S.G."/>
            <person name="Lee C."/>
            <person name="Kim M.-K."/>
            <person name="Kim S.B."/>
        </authorList>
    </citation>
    <scope>NUCLEOTIDE SEQUENCE [LARGE SCALE GENOMIC DNA]</scope>
    <source>
        <strain evidence="2 3">MMS17-SY213</strain>
    </source>
</reference>
<dbReference type="OrthoDB" id="9792525at2"/>
<protein>
    <submittedName>
        <fullName evidence="2">DUF2237 domain-containing protein</fullName>
    </submittedName>
</protein>
<dbReference type="PANTHER" id="PTHR37466:SF1">
    <property type="entry name" value="SLR1628 PROTEIN"/>
    <property type="match status" value="1"/>
</dbReference>
<feature type="region of interest" description="Disordered" evidence="1">
    <location>
        <begin position="164"/>
        <end position="310"/>
    </location>
</feature>
<name>A0A4Z1CP72_9ACTN</name>
<dbReference type="Proteomes" id="UP000297496">
    <property type="component" value="Unassembled WGS sequence"/>
</dbReference>
<feature type="region of interest" description="Disordered" evidence="1">
    <location>
        <begin position="1"/>
        <end position="148"/>
    </location>
</feature>
<feature type="compositionally biased region" description="Basic and acidic residues" evidence="1">
    <location>
        <begin position="132"/>
        <end position="143"/>
    </location>
</feature>
<keyword evidence="3" id="KW-1185">Reference proteome</keyword>
<evidence type="ECO:0000313" key="3">
    <source>
        <dbReference type="Proteomes" id="UP000297496"/>
    </source>
</evidence>
<dbReference type="PANTHER" id="PTHR37466">
    <property type="entry name" value="SLR1628 PROTEIN"/>
    <property type="match status" value="1"/>
</dbReference>
<dbReference type="Gene3D" id="3.30.56.110">
    <property type="entry name" value="Protein of unknown function DUF2237"/>
    <property type="match status" value="1"/>
</dbReference>
<dbReference type="Pfam" id="PF09996">
    <property type="entry name" value="DUF2237"/>
    <property type="match status" value="1"/>
</dbReference>